<comment type="caution">
    <text evidence="3">The sequence shown here is derived from an EMBL/GenBank/DDBJ whole genome shotgun (WGS) entry which is preliminary data.</text>
</comment>
<gene>
    <name evidence="3" type="ORF">B9J77_01500</name>
</gene>
<dbReference type="Proteomes" id="UP000266287">
    <property type="component" value="Unassembled WGS sequence"/>
</dbReference>
<dbReference type="Pfam" id="PF13181">
    <property type="entry name" value="TPR_8"/>
    <property type="match status" value="1"/>
</dbReference>
<protein>
    <submittedName>
        <fullName evidence="3">Uncharacterized protein</fullName>
    </submittedName>
</protein>
<feature type="repeat" description="TPR" evidence="1">
    <location>
        <begin position="235"/>
        <end position="268"/>
    </location>
</feature>
<feature type="signal peptide" evidence="2">
    <location>
        <begin position="1"/>
        <end position="27"/>
    </location>
</feature>
<organism evidence="3 4">
    <name type="scientific">candidate division NPL-UPA2 bacterium Unc8</name>
    <dbReference type="NCBI Taxonomy" id="1980939"/>
    <lineage>
        <taxon>Bacteria</taxon>
    </lineage>
</organism>
<dbReference type="InterPro" id="IPR019734">
    <property type="entry name" value="TPR_rpt"/>
</dbReference>
<dbReference type="InterPro" id="IPR011990">
    <property type="entry name" value="TPR-like_helical_dom_sf"/>
</dbReference>
<keyword evidence="2" id="KW-0732">Signal</keyword>
<evidence type="ECO:0000256" key="1">
    <source>
        <dbReference type="PROSITE-ProRule" id="PRU00339"/>
    </source>
</evidence>
<evidence type="ECO:0000256" key="2">
    <source>
        <dbReference type="SAM" id="SignalP"/>
    </source>
</evidence>
<dbReference type="EMBL" id="NDHY01000002">
    <property type="protein sequence ID" value="RII00717.1"/>
    <property type="molecule type" value="Genomic_DNA"/>
</dbReference>
<dbReference type="PROSITE" id="PS50005">
    <property type="entry name" value="TPR"/>
    <property type="match status" value="1"/>
</dbReference>
<evidence type="ECO:0000313" key="4">
    <source>
        <dbReference type="Proteomes" id="UP000266287"/>
    </source>
</evidence>
<dbReference type="SUPFAM" id="SSF48452">
    <property type="entry name" value="TPR-like"/>
    <property type="match status" value="1"/>
</dbReference>
<keyword evidence="1" id="KW-0802">TPR repeat</keyword>
<name>A0A399FXC2_UNCN2</name>
<accession>A0A399FXC2</accession>
<dbReference type="AlphaFoldDB" id="A0A399FXC2"/>
<reference evidence="3 4" key="1">
    <citation type="submission" date="2018-08" db="EMBL/GenBank/DDBJ databases">
        <title>Draft genome of candidate division NPL-UPA2 bacterium Unc8 that adapted to ultra-basic serpentinizing groundwater.</title>
        <authorList>
            <person name="Ishii S."/>
            <person name="Suzuki S."/>
            <person name="Nealson K.H."/>
        </authorList>
    </citation>
    <scope>NUCLEOTIDE SEQUENCE [LARGE SCALE GENOMIC DNA]</scope>
    <source>
        <strain evidence="3">Unc8</strain>
    </source>
</reference>
<evidence type="ECO:0000313" key="3">
    <source>
        <dbReference type="EMBL" id="RII00717.1"/>
    </source>
</evidence>
<sequence>MFKKMEGMTMKAIVALLVLLMGISAVAESYARCGEVDPEIGICLDEVDPMTGIPLQDEFTERFLHASSTGDIPALKELLEERKKTLAEEGETTMLLYQIGIVHFILVDRYLMLELEEGILYHTDEAVKVLGRAIELGLEDRYLPFAHAYIGGAMGARALHVGILESLFELIGFDRHVVTAMRLSEKFYGPDYPPRSLMYAVRGRRLRDTPWFVGGSSRKALRYLRRAVELDPGFLNNYEDIAMTYEKMGKNDKAIEYWQKVIELPLQERYRWWGIEAKERAEEALERLRG</sequence>
<feature type="chain" id="PRO_5017388868" evidence="2">
    <location>
        <begin position="28"/>
        <end position="290"/>
    </location>
</feature>
<dbReference type="Gene3D" id="1.25.40.10">
    <property type="entry name" value="Tetratricopeptide repeat domain"/>
    <property type="match status" value="1"/>
</dbReference>
<proteinExistence type="predicted"/>